<reference evidence="2 3" key="1">
    <citation type="submission" date="2018-07" db="EMBL/GenBank/DDBJ databases">
        <title>Genomic Encyclopedia of Type Strains, Phase IV (KMG-IV): sequencing the most valuable type-strain genomes for metagenomic binning, comparative biology and taxonomic classification.</title>
        <authorList>
            <person name="Goeker M."/>
        </authorList>
    </citation>
    <scope>NUCLEOTIDE SEQUENCE [LARGE SCALE GENOMIC DNA]</scope>
    <source>
        <strain evidence="2 3">DSM 25281</strain>
    </source>
</reference>
<accession>A0A370GPI8</accession>
<evidence type="ECO:0000313" key="2">
    <source>
        <dbReference type="EMBL" id="RDI45642.1"/>
    </source>
</evidence>
<protein>
    <submittedName>
        <fullName evidence="2">Uncharacterized protein DUF1659</fullName>
    </submittedName>
</protein>
<keyword evidence="3" id="KW-1185">Reference proteome</keyword>
<dbReference type="AlphaFoldDB" id="A0A370GPI8"/>
<comment type="caution">
    <text evidence="2">The sequence shown here is derived from an EMBL/GenBank/DDBJ whole genome shotgun (WGS) entry which is preliminary data.</text>
</comment>
<organism evidence="2 3">
    <name type="scientific">Falsibacillus pallidus</name>
    <dbReference type="NCBI Taxonomy" id="493781"/>
    <lineage>
        <taxon>Bacteria</taxon>
        <taxon>Bacillati</taxon>
        <taxon>Bacillota</taxon>
        <taxon>Bacilli</taxon>
        <taxon>Bacillales</taxon>
        <taxon>Bacillaceae</taxon>
        <taxon>Falsibacillus</taxon>
    </lineage>
</organism>
<sequence length="72" mass="7927">MAEALLKDSKLKLMFQAGVDENGDPVFKNKTLNNIKTDSTPDQLDQVAQALKALCSSPLVEVERDDSYDIEA</sequence>
<feature type="domain" description="DUF1659" evidence="1">
    <location>
        <begin position="3"/>
        <end position="71"/>
    </location>
</feature>
<dbReference type="Pfam" id="PF07872">
    <property type="entry name" value="DUF1659"/>
    <property type="match status" value="1"/>
</dbReference>
<name>A0A370GPI8_9BACI</name>
<dbReference type="EMBL" id="QQAY01000002">
    <property type="protein sequence ID" value="RDI45642.1"/>
    <property type="molecule type" value="Genomic_DNA"/>
</dbReference>
<gene>
    <name evidence="2" type="ORF">DFR59_102273</name>
</gene>
<dbReference type="Proteomes" id="UP000255326">
    <property type="component" value="Unassembled WGS sequence"/>
</dbReference>
<dbReference type="OrthoDB" id="48766at2"/>
<dbReference type="RefSeq" id="WP_114744475.1">
    <property type="nucleotide sequence ID" value="NZ_QQAY01000002.1"/>
</dbReference>
<evidence type="ECO:0000259" key="1">
    <source>
        <dbReference type="Pfam" id="PF07872"/>
    </source>
</evidence>
<dbReference type="InterPro" id="IPR012454">
    <property type="entry name" value="DUF1659"/>
</dbReference>
<evidence type="ECO:0000313" key="3">
    <source>
        <dbReference type="Proteomes" id="UP000255326"/>
    </source>
</evidence>
<proteinExistence type="predicted"/>